<dbReference type="KEGG" id="spon:HME9304_00139"/>
<accession>A0A2Z4LMW9</accession>
<organism evidence="3 4">
    <name type="scientific">Flagellimonas maritima</name>
    <dbReference type="NCBI Taxonomy" id="1383885"/>
    <lineage>
        <taxon>Bacteria</taxon>
        <taxon>Pseudomonadati</taxon>
        <taxon>Bacteroidota</taxon>
        <taxon>Flavobacteriia</taxon>
        <taxon>Flavobacteriales</taxon>
        <taxon>Flavobacteriaceae</taxon>
        <taxon>Flagellimonas</taxon>
    </lineage>
</organism>
<keyword evidence="1" id="KW-1133">Transmembrane helix</keyword>
<keyword evidence="1" id="KW-0812">Transmembrane</keyword>
<feature type="transmembrane region" description="Helical" evidence="1">
    <location>
        <begin position="21"/>
        <end position="39"/>
    </location>
</feature>
<evidence type="ECO:0000313" key="4">
    <source>
        <dbReference type="Proteomes" id="UP000248536"/>
    </source>
</evidence>
<evidence type="ECO:0000259" key="2">
    <source>
        <dbReference type="Pfam" id="PF13239"/>
    </source>
</evidence>
<feature type="transmembrane region" description="Helical" evidence="1">
    <location>
        <begin position="45"/>
        <end position="64"/>
    </location>
</feature>
<sequence length="92" mass="10960">MKDFNEYKYTKAKEKVNGIKSFYSNLFIYCLVISILAYINYRTTGFLWFLFPALGWGIGLMGLWMKAYGYNPILGRDWEERKINEFMTTNKL</sequence>
<name>A0A2Z4LMW9_9FLAO</name>
<dbReference type="EMBL" id="CP030104">
    <property type="protein sequence ID" value="AWX43152.1"/>
    <property type="molecule type" value="Genomic_DNA"/>
</dbReference>
<evidence type="ECO:0000313" key="3">
    <source>
        <dbReference type="EMBL" id="AWX43152.1"/>
    </source>
</evidence>
<dbReference type="OrthoDB" id="8965954at2"/>
<protein>
    <recommendedName>
        <fullName evidence="2">2TM domain-containing protein</fullName>
    </recommendedName>
</protein>
<dbReference type="AlphaFoldDB" id="A0A2Z4LMW9"/>
<dbReference type="RefSeq" id="WP_112376758.1">
    <property type="nucleotide sequence ID" value="NZ_CP030104.1"/>
</dbReference>
<gene>
    <name evidence="3" type="ORF">HME9304_00139</name>
</gene>
<feature type="domain" description="2TM" evidence="2">
    <location>
        <begin position="11"/>
        <end position="87"/>
    </location>
</feature>
<keyword evidence="1" id="KW-0472">Membrane</keyword>
<dbReference type="InterPro" id="IPR025698">
    <property type="entry name" value="2TM_dom"/>
</dbReference>
<keyword evidence="4" id="KW-1185">Reference proteome</keyword>
<dbReference type="Proteomes" id="UP000248536">
    <property type="component" value="Chromosome"/>
</dbReference>
<dbReference type="Pfam" id="PF13239">
    <property type="entry name" value="2TM"/>
    <property type="match status" value="1"/>
</dbReference>
<proteinExistence type="predicted"/>
<reference evidence="3 4" key="1">
    <citation type="submission" date="2018-06" db="EMBL/GenBank/DDBJ databases">
        <title>Spongiibacterium sp. HME9304 Genome sequencing and assembly.</title>
        <authorList>
            <person name="Kang H."/>
            <person name="Kim H."/>
            <person name="Joh K."/>
        </authorList>
    </citation>
    <scope>NUCLEOTIDE SEQUENCE [LARGE SCALE GENOMIC DNA]</scope>
    <source>
        <strain evidence="3 4">HME9304</strain>
    </source>
</reference>
<evidence type="ECO:0000256" key="1">
    <source>
        <dbReference type="SAM" id="Phobius"/>
    </source>
</evidence>